<proteinExistence type="predicted"/>
<dbReference type="SUPFAM" id="SSF51905">
    <property type="entry name" value="FAD/NAD(P)-binding domain"/>
    <property type="match status" value="1"/>
</dbReference>
<dbReference type="Proteomes" id="UP001500621">
    <property type="component" value="Unassembled WGS sequence"/>
</dbReference>
<evidence type="ECO:0000313" key="5">
    <source>
        <dbReference type="Proteomes" id="UP001500621"/>
    </source>
</evidence>
<organism evidence="4 5">
    <name type="scientific">Nocardioides nanhaiensis</name>
    <dbReference type="NCBI Taxonomy" id="1476871"/>
    <lineage>
        <taxon>Bacteria</taxon>
        <taxon>Bacillati</taxon>
        <taxon>Actinomycetota</taxon>
        <taxon>Actinomycetes</taxon>
        <taxon>Propionibacteriales</taxon>
        <taxon>Nocardioidaceae</taxon>
        <taxon>Nocardioides</taxon>
    </lineage>
</organism>
<sequence length="384" mass="40605">MDDHLRRVPRAMSRRHAPHPRPRSVAVVGGGMVGLATAWHLARGGATVTVLESRHVAAGASWGNAGWLTPAKTTPLPEPAVLRYGLRSLARPSSPLYVPVRADPRLLRFLAGFARHCTDRAWARATAAYAPVNAAALDAFDELAQQAPGLAQDSADPFLMVFRSVAERDAALADLSRTPGAHAAGHEVLDGDEVRRIQPSLSQEARAGIALHGQRYIDPPAFMSALADAVRALGVEISEGVAVTSVRGDGEQVLLTDGTGEGRRFDAVVIATGAHLADLARAHGVHRLVQAGRGYSFTVAGEQIPTGPVYFPTQRVACTPVRVAGQPRLRVAGMMEFRRPDEPLDPVASPRSSQPPAACTPGSTSRTVTTSGSARARARPTGCR</sequence>
<reference evidence="5" key="1">
    <citation type="journal article" date="2019" name="Int. J. Syst. Evol. Microbiol.">
        <title>The Global Catalogue of Microorganisms (GCM) 10K type strain sequencing project: providing services to taxonomists for standard genome sequencing and annotation.</title>
        <authorList>
            <consortium name="The Broad Institute Genomics Platform"/>
            <consortium name="The Broad Institute Genome Sequencing Center for Infectious Disease"/>
            <person name="Wu L."/>
            <person name="Ma J."/>
        </authorList>
    </citation>
    <scope>NUCLEOTIDE SEQUENCE [LARGE SCALE GENOMIC DNA]</scope>
    <source>
        <strain evidence="5">JCM 18127</strain>
    </source>
</reference>
<dbReference type="Gene3D" id="3.50.50.60">
    <property type="entry name" value="FAD/NAD(P)-binding domain"/>
    <property type="match status" value="2"/>
</dbReference>
<evidence type="ECO:0000256" key="2">
    <source>
        <dbReference type="SAM" id="MobiDB-lite"/>
    </source>
</evidence>
<dbReference type="Gene3D" id="3.30.9.10">
    <property type="entry name" value="D-Amino Acid Oxidase, subunit A, domain 2"/>
    <property type="match status" value="1"/>
</dbReference>
<dbReference type="InterPro" id="IPR036188">
    <property type="entry name" value="FAD/NAD-bd_sf"/>
</dbReference>
<feature type="compositionally biased region" description="Basic residues" evidence="2">
    <location>
        <begin position="7"/>
        <end position="22"/>
    </location>
</feature>
<evidence type="ECO:0000256" key="1">
    <source>
        <dbReference type="ARBA" id="ARBA00023002"/>
    </source>
</evidence>
<protein>
    <submittedName>
        <fullName evidence="4">D-amino acid dehydrogenase</fullName>
    </submittedName>
</protein>
<keyword evidence="1" id="KW-0560">Oxidoreductase</keyword>
<dbReference type="InterPro" id="IPR006076">
    <property type="entry name" value="FAD-dep_OxRdtase"/>
</dbReference>
<dbReference type="PANTHER" id="PTHR13847">
    <property type="entry name" value="SARCOSINE DEHYDROGENASE-RELATED"/>
    <property type="match status" value="1"/>
</dbReference>
<feature type="region of interest" description="Disordered" evidence="2">
    <location>
        <begin position="340"/>
        <end position="384"/>
    </location>
</feature>
<feature type="region of interest" description="Disordered" evidence="2">
    <location>
        <begin position="1"/>
        <end position="25"/>
    </location>
</feature>
<dbReference type="EMBL" id="BAABIM010000002">
    <property type="protein sequence ID" value="GAA4687083.1"/>
    <property type="molecule type" value="Genomic_DNA"/>
</dbReference>
<dbReference type="PANTHER" id="PTHR13847:SF289">
    <property type="entry name" value="GLYCINE OXIDASE"/>
    <property type="match status" value="1"/>
</dbReference>
<feature type="compositionally biased region" description="Low complexity" evidence="2">
    <location>
        <begin position="360"/>
        <end position="384"/>
    </location>
</feature>
<dbReference type="Pfam" id="PF01266">
    <property type="entry name" value="DAO"/>
    <property type="match status" value="1"/>
</dbReference>
<feature type="domain" description="FAD dependent oxidoreductase" evidence="3">
    <location>
        <begin position="25"/>
        <end position="342"/>
    </location>
</feature>
<evidence type="ECO:0000259" key="3">
    <source>
        <dbReference type="Pfam" id="PF01266"/>
    </source>
</evidence>
<evidence type="ECO:0000313" key="4">
    <source>
        <dbReference type="EMBL" id="GAA4687083.1"/>
    </source>
</evidence>
<accession>A0ABP8WFV6</accession>
<keyword evidence="5" id="KW-1185">Reference proteome</keyword>
<name>A0ABP8WFV6_9ACTN</name>
<gene>
    <name evidence="4" type="ORF">GCM10023226_26100</name>
</gene>
<comment type="caution">
    <text evidence="4">The sequence shown here is derived from an EMBL/GenBank/DDBJ whole genome shotgun (WGS) entry which is preliminary data.</text>
</comment>